<dbReference type="GO" id="GO:0016787">
    <property type="term" value="F:hydrolase activity"/>
    <property type="evidence" value="ECO:0007669"/>
    <property type="project" value="UniProtKB-KW"/>
</dbReference>
<dbReference type="GO" id="GO:0006310">
    <property type="term" value="P:DNA recombination"/>
    <property type="evidence" value="ECO:0007669"/>
    <property type="project" value="UniProtKB-KW"/>
</dbReference>
<name>A0AAV0FQQ6_9ASTE</name>
<dbReference type="EMBL" id="CAMAPF010001002">
    <property type="protein sequence ID" value="CAH9137944.1"/>
    <property type="molecule type" value="Genomic_DNA"/>
</dbReference>
<feature type="domain" description="DNA helicase Pif1-like DEAD-box helicase" evidence="3">
    <location>
        <begin position="349"/>
        <end position="439"/>
    </location>
</feature>
<dbReference type="GO" id="GO:0005524">
    <property type="term" value="F:ATP binding"/>
    <property type="evidence" value="ECO:0007669"/>
    <property type="project" value="UniProtKB-KW"/>
</dbReference>
<comment type="similarity">
    <text evidence="2">Belongs to the helicase family.</text>
</comment>
<dbReference type="AlphaFoldDB" id="A0AAV0FQQ6"/>
<dbReference type="InterPro" id="IPR027417">
    <property type="entry name" value="P-loop_NTPase"/>
</dbReference>
<dbReference type="GO" id="GO:0006281">
    <property type="term" value="P:DNA repair"/>
    <property type="evidence" value="ECO:0007669"/>
    <property type="project" value="UniProtKB-KW"/>
</dbReference>
<keyword evidence="2" id="KW-0347">Helicase</keyword>
<evidence type="ECO:0000256" key="2">
    <source>
        <dbReference type="RuleBase" id="RU363044"/>
    </source>
</evidence>
<dbReference type="InterPro" id="IPR010285">
    <property type="entry name" value="DNA_helicase_pif1-like_DEAD"/>
</dbReference>
<reference evidence="4" key="1">
    <citation type="submission" date="2022-07" db="EMBL/GenBank/DDBJ databases">
        <authorList>
            <person name="Macas J."/>
            <person name="Novak P."/>
            <person name="Neumann P."/>
        </authorList>
    </citation>
    <scope>NUCLEOTIDE SEQUENCE</scope>
</reference>
<accession>A0AAV0FQQ6</accession>
<protein>
    <recommendedName>
        <fullName evidence="2">ATP-dependent DNA helicase</fullName>
        <ecNumber evidence="2">5.6.2.3</ecNumber>
    </recommendedName>
</protein>
<dbReference type="GO" id="GO:0043139">
    <property type="term" value="F:5'-3' DNA helicase activity"/>
    <property type="evidence" value="ECO:0007669"/>
    <property type="project" value="UniProtKB-EC"/>
</dbReference>
<comment type="caution">
    <text evidence="4">The sequence shown here is derived from an EMBL/GenBank/DDBJ whole genome shotgun (WGS) entry which is preliminary data.</text>
</comment>
<sequence>MKYRAHMNVEWCNQSRSIKYLFKYINKGRDRVTAGFFSNVNADGANKEVDEIKMYYDCRYVSPCEASWRIFSFEIQYKNPPVERLSFHFHEEQPVLFSDGDQLDKVLDRMSVKDSMFLAWMEANKKYPEARSLTYAEFPQKFVWKQKTREWCPRKMAFAIGRIYYVPPGSGESYYLRCLLNHIRGATSFEDLRTVQSVIYNTYREACYAMGLLDDDKEYIDGIHEASHWASSVSLRILFAILLLSESLSRPDKVWDKVWKYLAEDIQYRQRLLYQHPDLVLTDEQLQKFALVEIEYLLQSRGKSLRDFPPMPVPPPDSMQFNVNRLIEEEMQYDREALAEEHKSLFQNLTEEQRKVYDEVMEAIDKRIGGVFFVYGYGGTGKTFVWRTLSAAIRSKGEIVLNVASSGIASLLLPGGRTAHSRFAIPLSLNEDSTCNIKQE</sequence>
<dbReference type="Gene3D" id="3.40.50.300">
    <property type="entry name" value="P-loop containing nucleotide triphosphate hydrolases"/>
    <property type="match status" value="1"/>
</dbReference>
<evidence type="ECO:0000313" key="5">
    <source>
        <dbReference type="Proteomes" id="UP001152523"/>
    </source>
</evidence>
<dbReference type="SUPFAM" id="SSF52540">
    <property type="entry name" value="P-loop containing nucleoside triphosphate hydrolases"/>
    <property type="match status" value="1"/>
</dbReference>
<keyword evidence="2" id="KW-0234">DNA repair</keyword>
<dbReference type="Pfam" id="PF05970">
    <property type="entry name" value="PIF1"/>
    <property type="match status" value="1"/>
</dbReference>
<dbReference type="EC" id="5.6.2.3" evidence="2"/>
<keyword evidence="2" id="KW-0067">ATP-binding</keyword>
<keyword evidence="2" id="KW-0227">DNA damage</keyword>
<keyword evidence="2" id="KW-0547">Nucleotide-binding</keyword>
<dbReference type="Proteomes" id="UP001152523">
    <property type="component" value="Unassembled WGS sequence"/>
</dbReference>
<comment type="cofactor">
    <cofactor evidence="2">
        <name>Mg(2+)</name>
        <dbReference type="ChEBI" id="CHEBI:18420"/>
    </cofactor>
</comment>
<keyword evidence="2" id="KW-0233">DNA recombination</keyword>
<dbReference type="PANTHER" id="PTHR10492">
    <property type="match status" value="1"/>
</dbReference>
<evidence type="ECO:0000256" key="1">
    <source>
        <dbReference type="ARBA" id="ARBA00004474"/>
    </source>
</evidence>
<organism evidence="4 5">
    <name type="scientific">Cuscuta epithymum</name>
    <dbReference type="NCBI Taxonomy" id="186058"/>
    <lineage>
        <taxon>Eukaryota</taxon>
        <taxon>Viridiplantae</taxon>
        <taxon>Streptophyta</taxon>
        <taxon>Embryophyta</taxon>
        <taxon>Tracheophyta</taxon>
        <taxon>Spermatophyta</taxon>
        <taxon>Magnoliopsida</taxon>
        <taxon>eudicotyledons</taxon>
        <taxon>Gunneridae</taxon>
        <taxon>Pentapetalae</taxon>
        <taxon>asterids</taxon>
        <taxon>lamiids</taxon>
        <taxon>Solanales</taxon>
        <taxon>Convolvulaceae</taxon>
        <taxon>Cuscuteae</taxon>
        <taxon>Cuscuta</taxon>
        <taxon>Cuscuta subgen. Cuscuta</taxon>
    </lineage>
</organism>
<proteinExistence type="inferred from homology"/>
<dbReference type="GO" id="GO:0000723">
    <property type="term" value="P:telomere maintenance"/>
    <property type="evidence" value="ECO:0007669"/>
    <property type="project" value="InterPro"/>
</dbReference>
<gene>
    <name evidence="4" type="ORF">CEPIT_LOCUS36425</name>
</gene>
<keyword evidence="2" id="KW-0378">Hydrolase</keyword>
<keyword evidence="5" id="KW-1185">Reference proteome</keyword>
<comment type="catalytic activity">
    <reaction evidence="2">
        <text>ATP + H2O = ADP + phosphate + H(+)</text>
        <dbReference type="Rhea" id="RHEA:13065"/>
        <dbReference type="ChEBI" id="CHEBI:15377"/>
        <dbReference type="ChEBI" id="CHEBI:15378"/>
        <dbReference type="ChEBI" id="CHEBI:30616"/>
        <dbReference type="ChEBI" id="CHEBI:43474"/>
        <dbReference type="ChEBI" id="CHEBI:456216"/>
        <dbReference type="EC" id="5.6.2.3"/>
    </reaction>
</comment>
<evidence type="ECO:0000259" key="3">
    <source>
        <dbReference type="Pfam" id="PF05970"/>
    </source>
</evidence>
<dbReference type="PANTHER" id="PTHR10492:SF101">
    <property type="entry name" value="ATP-DEPENDENT DNA HELICASE"/>
    <property type="match status" value="1"/>
</dbReference>
<evidence type="ECO:0000313" key="4">
    <source>
        <dbReference type="EMBL" id="CAH9137944.1"/>
    </source>
</evidence>
<dbReference type="GO" id="GO:0009536">
    <property type="term" value="C:plastid"/>
    <property type="evidence" value="ECO:0007669"/>
    <property type="project" value="UniProtKB-SubCell"/>
</dbReference>
<comment type="subcellular location">
    <subcellularLocation>
        <location evidence="1">Plastid</location>
    </subcellularLocation>
</comment>